<gene>
    <name evidence="10" type="ORF">AACH11_16685</name>
</gene>
<evidence type="ECO:0000256" key="6">
    <source>
        <dbReference type="ARBA" id="ARBA00023136"/>
    </source>
</evidence>
<dbReference type="InterPro" id="IPR004089">
    <property type="entry name" value="MCPsignal_dom"/>
</dbReference>
<dbReference type="Gene3D" id="3.30.450.20">
    <property type="entry name" value="PAS domain"/>
    <property type="match status" value="1"/>
</dbReference>
<feature type="domain" description="Methyl-accepting transducer" evidence="9">
    <location>
        <begin position="273"/>
        <end position="502"/>
    </location>
</feature>
<dbReference type="CDD" id="cd11386">
    <property type="entry name" value="MCP_signal"/>
    <property type="match status" value="1"/>
</dbReference>
<dbReference type="Proteomes" id="UP001368500">
    <property type="component" value="Unassembled WGS sequence"/>
</dbReference>
<evidence type="ECO:0000259" key="9">
    <source>
        <dbReference type="PROSITE" id="PS50111"/>
    </source>
</evidence>
<evidence type="ECO:0000313" key="11">
    <source>
        <dbReference type="Proteomes" id="UP001368500"/>
    </source>
</evidence>
<name>A0ABU9BF91_9BURK</name>
<evidence type="ECO:0000256" key="4">
    <source>
        <dbReference type="ARBA" id="ARBA00022692"/>
    </source>
</evidence>
<dbReference type="RefSeq" id="WP_341375383.1">
    <property type="nucleotide sequence ID" value="NZ_JBBUTF010000015.1"/>
</dbReference>
<comment type="subcellular location">
    <subcellularLocation>
        <location evidence="1">Cell membrane</location>
        <topology evidence="1">Multi-pass membrane protein</topology>
    </subcellularLocation>
</comment>
<protein>
    <submittedName>
        <fullName evidence="10">Methyl-accepting chemotaxis protein</fullName>
    </submittedName>
</protein>
<dbReference type="PRINTS" id="PR00260">
    <property type="entry name" value="CHEMTRNSDUCR"/>
</dbReference>
<keyword evidence="2" id="KW-1003">Cell membrane</keyword>
<dbReference type="InterPro" id="IPR051310">
    <property type="entry name" value="MCP_chemotaxis"/>
</dbReference>
<reference evidence="10 11" key="1">
    <citation type="submission" date="2024-04" db="EMBL/GenBank/DDBJ databases">
        <title>Novel species of the genus Ideonella isolated from streams.</title>
        <authorList>
            <person name="Lu H."/>
        </authorList>
    </citation>
    <scope>NUCLEOTIDE SEQUENCE [LARGE SCALE GENOMIC DNA]</scope>
    <source>
        <strain evidence="10 11">BYS139W</strain>
    </source>
</reference>
<dbReference type="PANTHER" id="PTHR43531">
    <property type="entry name" value="PROTEIN ICFG"/>
    <property type="match status" value="1"/>
</dbReference>
<comment type="similarity">
    <text evidence="7">Belongs to the methyl-accepting chemotaxis (MCP) protein family.</text>
</comment>
<sequence length="520" mass="54872">MTLTRRLLTLCLVAVTASVLLGAAAIGSIRKTMLEDRRAQIRTMALMGEAMLQHYQGLESTGKLTRAQAQAAAAEALTHLNHDGKAYYFVREANGYLWAHPNARIRGTIPTSQAKSLDGRPDGVVYAEAMAAAPDGVGLVTLLVKRPGGEVLEPKINGVKAFAPWGWWVGSGFFVADIDEAFWAEVRLFAGLCLGAVLVLGLLCWRFTRAILGSIGGEPTDAARLSERIAAGDLRAEATEPSDAAAGHEHTLMGAMARMRQQLSGTVAAIRSSAAVIDQGSREIADGNNDLSQRTEEQAAALQRTASSLEALTEAVQHNADHAAQARELTRAAAEVAGRGHALFADMVSNMEGISESSRKVSEIIGTIDGIAFQTNILALNAAVEAARAGEQGRGFAVVAGEVRALAQRSSGAAREIKQLIESAGSRVDGGTRLVNGAGQTMTEILASVQRAAALIDEMAAASTRQSADITEVSQAVREIDRVTQQNTARVEEAAAAAMSLAEQSRRLNDSVARFQVAQA</sequence>
<evidence type="ECO:0000256" key="2">
    <source>
        <dbReference type="ARBA" id="ARBA00022475"/>
    </source>
</evidence>
<proteinExistence type="inferred from homology"/>
<keyword evidence="5" id="KW-1133">Transmembrane helix</keyword>
<dbReference type="PROSITE" id="PS50111">
    <property type="entry name" value="CHEMOTAXIS_TRANSDUC_2"/>
    <property type="match status" value="1"/>
</dbReference>
<keyword evidence="6" id="KW-0472">Membrane</keyword>
<dbReference type="InterPro" id="IPR004090">
    <property type="entry name" value="Chemotax_Me-accpt_rcpt"/>
</dbReference>
<keyword evidence="4" id="KW-0812">Transmembrane</keyword>
<dbReference type="SUPFAM" id="SSF58104">
    <property type="entry name" value="Methyl-accepting chemotaxis protein (MCP) signaling domain"/>
    <property type="match status" value="1"/>
</dbReference>
<evidence type="ECO:0000256" key="1">
    <source>
        <dbReference type="ARBA" id="ARBA00004651"/>
    </source>
</evidence>
<keyword evidence="3" id="KW-0488">Methylation</keyword>
<evidence type="ECO:0000256" key="3">
    <source>
        <dbReference type="ARBA" id="ARBA00022481"/>
    </source>
</evidence>
<keyword evidence="11" id="KW-1185">Reference proteome</keyword>
<dbReference type="Pfam" id="PF00015">
    <property type="entry name" value="MCPsignal"/>
    <property type="match status" value="1"/>
</dbReference>
<dbReference type="SMART" id="SM00283">
    <property type="entry name" value="MA"/>
    <property type="match status" value="1"/>
</dbReference>
<keyword evidence="8" id="KW-0807">Transducer</keyword>
<dbReference type="EMBL" id="JBBUTF010000015">
    <property type="protein sequence ID" value="MEK8027602.1"/>
    <property type="molecule type" value="Genomic_DNA"/>
</dbReference>
<evidence type="ECO:0000256" key="5">
    <source>
        <dbReference type="ARBA" id="ARBA00022989"/>
    </source>
</evidence>
<organism evidence="10 11">
    <name type="scientific">Pseudaquabacterium rugosum</name>
    <dbReference type="NCBI Taxonomy" id="2984194"/>
    <lineage>
        <taxon>Bacteria</taxon>
        <taxon>Pseudomonadati</taxon>
        <taxon>Pseudomonadota</taxon>
        <taxon>Betaproteobacteria</taxon>
        <taxon>Burkholderiales</taxon>
        <taxon>Sphaerotilaceae</taxon>
        <taxon>Pseudaquabacterium</taxon>
    </lineage>
</organism>
<evidence type="ECO:0000256" key="8">
    <source>
        <dbReference type="PROSITE-ProRule" id="PRU00284"/>
    </source>
</evidence>
<accession>A0ABU9BF91</accession>
<evidence type="ECO:0000313" key="10">
    <source>
        <dbReference type="EMBL" id="MEK8027602.1"/>
    </source>
</evidence>
<comment type="caution">
    <text evidence="10">The sequence shown here is derived from an EMBL/GenBank/DDBJ whole genome shotgun (WGS) entry which is preliminary data.</text>
</comment>
<dbReference type="Gene3D" id="1.10.287.950">
    <property type="entry name" value="Methyl-accepting chemotaxis protein"/>
    <property type="match status" value="1"/>
</dbReference>
<evidence type="ECO:0000256" key="7">
    <source>
        <dbReference type="ARBA" id="ARBA00029447"/>
    </source>
</evidence>
<dbReference type="Pfam" id="PF17200">
    <property type="entry name" value="sCache_2"/>
    <property type="match status" value="1"/>
</dbReference>
<dbReference type="SMART" id="SM01049">
    <property type="entry name" value="Cache_2"/>
    <property type="match status" value="1"/>
</dbReference>
<dbReference type="PANTHER" id="PTHR43531:SF14">
    <property type="entry name" value="METHYL-ACCEPTING CHEMOTAXIS PROTEIN I-RELATED"/>
    <property type="match status" value="1"/>
</dbReference>
<dbReference type="InterPro" id="IPR033480">
    <property type="entry name" value="sCache_2"/>
</dbReference>